<evidence type="ECO:0000313" key="2">
    <source>
        <dbReference type="EMBL" id="GAA1982682.1"/>
    </source>
</evidence>
<sequence length="78" mass="7928">MAAASSGHSATAATATTTTATTAPAIHLARTAPGTHTLLPLEWVIEGIMRAGKGTGVAAIRTVRGIHPLFNRIGEQPT</sequence>
<keyword evidence="3" id="KW-1185">Reference proteome</keyword>
<proteinExistence type="predicted"/>
<protein>
    <submittedName>
        <fullName evidence="2">Uncharacterized protein</fullName>
    </submittedName>
</protein>
<feature type="region of interest" description="Disordered" evidence="1">
    <location>
        <begin position="1"/>
        <end position="25"/>
    </location>
</feature>
<dbReference type="EMBL" id="BAAANN010000037">
    <property type="protein sequence ID" value="GAA1982682.1"/>
    <property type="molecule type" value="Genomic_DNA"/>
</dbReference>
<evidence type="ECO:0000256" key="1">
    <source>
        <dbReference type="SAM" id="MobiDB-lite"/>
    </source>
</evidence>
<comment type="caution">
    <text evidence="2">The sequence shown here is derived from an EMBL/GenBank/DDBJ whole genome shotgun (WGS) entry which is preliminary data.</text>
</comment>
<evidence type="ECO:0000313" key="3">
    <source>
        <dbReference type="Proteomes" id="UP001501116"/>
    </source>
</evidence>
<gene>
    <name evidence="2" type="ORF">GCM10009754_69550</name>
</gene>
<dbReference type="Proteomes" id="UP001501116">
    <property type="component" value="Unassembled WGS sequence"/>
</dbReference>
<organism evidence="2 3">
    <name type="scientific">Amycolatopsis minnesotensis</name>
    <dbReference type="NCBI Taxonomy" id="337894"/>
    <lineage>
        <taxon>Bacteria</taxon>
        <taxon>Bacillati</taxon>
        <taxon>Actinomycetota</taxon>
        <taxon>Actinomycetes</taxon>
        <taxon>Pseudonocardiales</taxon>
        <taxon>Pseudonocardiaceae</taxon>
        <taxon>Amycolatopsis</taxon>
    </lineage>
</organism>
<accession>A0ABN2S969</accession>
<reference evidence="2 3" key="1">
    <citation type="journal article" date="2019" name="Int. J. Syst. Evol. Microbiol.">
        <title>The Global Catalogue of Microorganisms (GCM) 10K type strain sequencing project: providing services to taxonomists for standard genome sequencing and annotation.</title>
        <authorList>
            <consortium name="The Broad Institute Genomics Platform"/>
            <consortium name="The Broad Institute Genome Sequencing Center for Infectious Disease"/>
            <person name="Wu L."/>
            <person name="Ma J."/>
        </authorList>
    </citation>
    <scope>NUCLEOTIDE SEQUENCE [LARGE SCALE GENOMIC DNA]</scope>
    <source>
        <strain evidence="2 3">JCM 14545</strain>
    </source>
</reference>
<name>A0ABN2S969_9PSEU</name>